<evidence type="ECO:0000256" key="3">
    <source>
        <dbReference type="ARBA" id="ARBA00022679"/>
    </source>
</evidence>
<keyword evidence="9" id="KW-0175">Coiled coil</keyword>
<protein>
    <recommendedName>
        <fullName evidence="1">non-specific serine/threonine protein kinase</fullName>
        <ecNumber evidence="1">2.7.11.1</ecNumber>
    </recommendedName>
</protein>
<dbReference type="InterPro" id="IPR000719">
    <property type="entry name" value="Prot_kinase_dom"/>
</dbReference>
<dbReference type="PANTHER" id="PTHR24361">
    <property type="entry name" value="MITOGEN-ACTIVATED KINASE KINASE KINASE"/>
    <property type="match status" value="1"/>
</dbReference>
<evidence type="ECO:0000256" key="7">
    <source>
        <dbReference type="ARBA" id="ARBA00047899"/>
    </source>
</evidence>
<name>A0A4Z1SSI3_GIAMU</name>
<evidence type="ECO:0000313" key="12">
    <source>
        <dbReference type="Proteomes" id="UP000315496"/>
    </source>
</evidence>
<evidence type="ECO:0000256" key="1">
    <source>
        <dbReference type="ARBA" id="ARBA00012513"/>
    </source>
</evidence>
<feature type="domain" description="Protein kinase" evidence="10">
    <location>
        <begin position="27"/>
        <end position="302"/>
    </location>
</feature>
<dbReference type="InterPro" id="IPR001245">
    <property type="entry name" value="Ser-Thr/Tyr_kinase_cat_dom"/>
</dbReference>
<evidence type="ECO:0000256" key="8">
    <source>
        <dbReference type="ARBA" id="ARBA00048679"/>
    </source>
</evidence>
<evidence type="ECO:0000256" key="9">
    <source>
        <dbReference type="SAM" id="Coils"/>
    </source>
</evidence>
<dbReference type="EC" id="2.7.11.1" evidence="1"/>
<dbReference type="PROSITE" id="PS50011">
    <property type="entry name" value="PROTEIN_KINASE_DOM"/>
    <property type="match status" value="1"/>
</dbReference>
<keyword evidence="12" id="KW-1185">Reference proteome</keyword>
<keyword evidence="5 11" id="KW-0418">Kinase</keyword>
<proteinExistence type="predicted"/>
<evidence type="ECO:0000313" key="11">
    <source>
        <dbReference type="EMBL" id="TNJ28902.1"/>
    </source>
</evidence>
<feature type="coiled-coil region" evidence="9">
    <location>
        <begin position="316"/>
        <end position="398"/>
    </location>
</feature>
<reference evidence="11 12" key="1">
    <citation type="submission" date="2019-05" db="EMBL/GenBank/DDBJ databases">
        <title>The compact genome of Giardia muris reveals important steps in the evolution of intestinal protozoan parasites.</title>
        <authorList>
            <person name="Xu F."/>
            <person name="Jimenez-Gonzalez A."/>
            <person name="Einarsson E."/>
            <person name="Astvaldsson A."/>
            <person name="Peirasmaki D."/>
            <person name="Eckmann L."/>
            <person name="Andersson J.O."/>
            <person name="Svard S.G."/>
            <person name="Jerlstrom-Hultqvist J."/>
        </authorList>
    </citation>
    <scope>NUCLEOTIDE SEQUENCE [LARGE SCALE GENOMIC DNA]</scope>
    <source>
        <strain evidence="11 12">Roberts-Thomson</strain>
    </source>
</reference>
<evidence type="ECO:0000256" key="6">
    <source>
        <dbReference type="ARBA" id="ARBA00022840"/>
    </source>
</evidence>
<dbReference type="GO" id="GO:0004674">
    <property type="term" value="F:protein serine/threonine kinase activity"/>
    <property type="evidence" value="ECO:0007669"/>
    <property type="project" value="UniProtKB-KW"/>
</dbReference>
<gene>
    <name evidence="11" type="ORF">GMRT_15321</name>
</gene>
<dbReference type="SUPFAM" id="SSF56112">
    <property type="entry name" value="Protein kinase-like (PK-like)"/>
    <property type="match status" value="1"/>
</dbReference>
<evidence type="ECO:0000256" key="2">
    <source>
        <dbReference type="ARBA" id="ARBA00022527"/>
    </source>
</evidence>
<keyword evidence="4" id="KW-0547">Nucleotide-binding</keyword>
<dbReference type="InterPro" id="IPR053235">
    <property type="entry name" value="Ser_Thr_kinase"/>
</dbReference>
<evidence type="ECO:0000256" key="5">
    <source>
        <dbReference type="ARBA" id="ARBA00022777"/>
    </source>
</evidence>
<dbReference type="EMBL" id="VDLU01000002">
    <property type="protein sequence ID" value="TNJ28902.1"/>
    <property type="molecule type" value="Genomic_DNA"/>
</dbReference>
<comment type="catalytic activity">
    <reaction evidence="7">
        <text>L-threonyl-[protein] + ATP = O-phospho-L-threonyl-[protein] + ADP + H(+)</text>
        <dbReference type="Rhea" id="RHEA:46608"/>
        <dbReference type="Rhea" id="RHEA-COMP:11060"/>
        <dbReference type="Rhea" id="RHEA-COMP:11605"/>
        <dbReference type="ChEBI" id="CHEBI:15378"/>
        <dbReference type="ChEBI" id="CHEBI:30013"/>
        <dbReference type="ChEBI" id="CHEBI:30616"/>
        <dbReference type="ChEBI" id="CHEBI:61977"/>
        <dbReference type="ChEBI" id="CHEBI:456216"/>
        <dbReference type="EC" id="2.7.11.1"/>
    </reaction>
</comment>
<evidence type="ECO:0000256" key="4">
    <source>
        <dbReference type="ARBA" id="ARBA00022741"/>
    </source>
</evidence>
<dbReference type="GO" id="GO:0005524">
    <property type="term" value="F:ATP binding"/>
    <property type="evidence" value="ECO:0007669"/>
    <property type="project" value="UniProtKB-KW"/>
</dbReference>
<dbReference type="Pfam" id="PF07714">
    <property type="entry name" value="PK_Tyr_Ser-Thr"/>
    <property type="match status" value="1"/>
</dbReference>
<dbReference type="Proteomes" id="UP000315496">
    <property type="component" value="Chromosome 2"/>
</dbReference>
<dbReference type="VEuPathDB" id="GiardiaDB:GMRT_15321"/>
<dbReference type="Gene3D" id="1.10.510.10">
    <property type="entry name" value="Transferase(Phosphotransferase) domain 1"/>
    <property type="match status" value="2"/>
</dbReference>
<evidence type="ECO:0000259" key="10">
    <source>
        <dbReference type="PROSITE" id="PS50011"/>
    </source>
</evidence>
<dbReference type="GO" id="GO:0005737">
    <property type="term" value="C:cytoplasm"/>
    <property type="evidence" value="ECO:0007669"/>
    <property type="project" value="TreeGrafter"/>
</dbReference>
<organism evidence="11 12">
    <name type="scientific">Giardia muris</name>
    <dbReference type="NCBI Taxonomy" id="5742"/>
    <lineage>
        <taxon>Eukaryota</taxon>
        <taxon>Metamonada</taxon>
        <taxon>Diplomonadida</taxon>
        <taxon>Hexamitidae</taxon>
        <taxon>Giardiinae</taxon>
        <taxon>Giardia</taxon>
    </lineage>
</organism>
<dbReference type="InterPro" id="IPR011009">
    <property type="entry name" value="Kinase-like_dom_sf"/>
</dbReference>
<keyword evidence="6" id="KW-0067">ATP-binding</keyword>
<dbReference type="PANTHER" id="PTHR24361:SF433">
    <property type="entry name" value="PROTEIN KINASE DOMAIN-CONTAINING PROTEIN"/>
    <property type="match status" value="1"/>
</dbReference>
<comment type="catalytic activity">
    <reaction evidence="8">
        <text>L-seryl-[protein] + ATP = O-phospho-L-seryl-[protein] + ADP + H(+)</text>
        <dbReference type="Rhea" id="RHEA:17989"/>
        <dbReference type="Rhea" id="RHEA-COMP:9863"/>
        <dbReference type="Rhea" id="RHEA-COMP:11604"/>
        <dbReference type="ChEBI" id="CHEBI:15378"/>
        <dbReference type="ChEBI" id="CHEBI:29999"/>
        <dbReference type="ChEBI" id="CHEBI:30616"/>
        <dbReference type="ChEBI" id="CHEBI:83421"/>
        <dbReference type="ChEBI" id="CHEBI:456216"/>
        <dbReference type="EC" id="2.7.11.1"/>
    </reaction>
</comment>
<keyword evidence="3" id="KW-0808">Transferase</keyword>
<dbReference type="AlphaFoldDB" id="A0A4Z1SSI3"/>
<keyword evidence="2" id="KW-0723">Serine/threonine-protein kinase</keyword>
<sequence length="448" mass="51184">MTSVPGLFAGREHVSLQPEVAKVSDLYVFRQRLAVGRASTVHLCLDLTTGKQVAIRAVDASARDFSEEGLLRCVQTLSQARCPYVIRYDRILTGPTRKVYYLVSSLYKGTLEQFLSTSDRTNPALQARLHRWATQIIRGLAFLQEKIWWVNTGQVGGWNPILTSADILISGDRCVISPSLSQYSGVTVTIAHAILRRDLHYTAPENIDPDWRRTLTSSEYRASLTKEASSWSLGCLLHEMLVGKVPYTKAMLLGHRLSPPNPKFLFENPDQEMISLMRSLLSLDPKERRGLLDFTNNSTAHLEGTMPTQLLHQLDIAHLKHLLSEQRDELLKASQKIARLERELLEVREEDSMKTVELYRDARDRLEEDIFPHLQDELARLRDENRDLKRKLQETQIPTTETPLTDLPLSQLLIAEKVCMKKLHALRHRIKFLKAKEGAEKKHGRDCR</sequence>
<accession>A0A4Z1SSI3</accession>
<comment type="caution">
    <text evidence="11">The sequence shown here is derived from an EMBL/GenBank/DDBJ whole genome shotgun (WGS) entry which is preliminary data.</text>
</comment>